<proteinExistence type="predicted"/>
<dbReference type="AlphaFoldDB" id="A0AA38VIX4"/>
<dbReference type="EMBL" id="JANBVO010000041">
    <property type="protein sequence ID" value="KAJ9134740.1"/>
    <property type="molecule type" value="Genomic_DNA"/>
</dbReference>
<evidence type="ECO:0000313" key="4">
    <source>
        <dbReference type="Proteomes" id="UP001174694"/>
    </source>
</evidence>
<dbReference type="InterPro" id="IPR018812">
    <property type="entry name" value="SAK_HAD"/>
</dbReference>
<reference evidence="3" key="1">
    <citation type="submission" date="2022-07" db="EMBL/GenBank/DDBJ databases">
        <title>Fungi with potential for degradation of polypropylene.</title>
        <authorList>
            <person name="Gostincar C."/>
        </authorList>
    </citation>
    <scope>NUCLEOTIDE SEQUENCE</scope>
    <source>
        <strain evidence="3">EXF-13308</strain>
    </source>
</reference>
<dbReference type="Pfam" id="PF10307">
    <property type="entry name" value="HAD_SAK_1"/>
    <property type="match status" value="1"/>
</dbReference>
<dbReference type="PANTHER" id="PTHR10335">
    <property type="entry name" value="RRNA 2-O-METHYLTRANSFERASE FIBRILLARIN"/>
    <property type="match status" value="1"/>
</dbReference>
<dbReference type="GO" id="GO:0031428">
    <property type="term" value="C:box C/D methylation guide snoRNP complex"/>
    <property type="evidence" value="ECO:0007669"/>
    <property type="project" value="TreeGrafter"/>
</dbReference>
<dbReference type="PANTHER" id="PTHR10335:SF23">
    <property type="entry name" value="OB FOLD-CONTAINING PROTEIN, NUCLEIC ACID BINDING"/>
    <property type="match status" value="1"/>
</dbReference>
<feature type="compositionally biased region" description="Gly residues" evidence="1">
    <location>
        <begin position="496"/>
        <end position="510"/>
    </location>
</feature>
<name>A0AA38VIX4_9PEZI</name>
<dbReference type="GO" id="GO:0032040">
    <property type="term" value="C:small-subunit processome"/>
    <property type="evidence" value="ECO:0007669"/>
    <property type="project" value="TreeGrafter"/>
</dbReference>
<feature type="compositionally biased region" description="Low complexity" evidence="1">
    <location>
        <begin position="549"/>
        <end position="573"/>
    </location>
</feature>
<organism evidence="3 4">
    <name type="scientific">Pleurostoma richardsiae</name>
    <dbReference type="NCBI Taxonomy" id="41990"/>
    <lineage>
        <taxon>Eukaryota</taxon>
        <taxon>Fungi</taxon>
        <taxon>Dikarya</taxon>
        <taxon>Ascomycota</taxon>
        <taxon>Pezizomycotina</taxon>
        <taxon>Sordariomycetes</taxon>
        <taxon>Sordariomycetidae</taxon>
        <taxon>Calosphaeriales</taxon>
        <taxon>Pleurostomataceae</taxon>
        <taxon>Pleurostoma</taxon>
    </lineage>
</organism>
<feature type="domain" description="Swiss Army Knife RNA repair protein HAD" evidence="2">
    <location>
        <begin position="55"/>
        <end position="261"/>
    </location>
</feature>
<evidence type="ECO:0000256" key="1">
    <source>
        <dbReference type="SAM" id="MobiDB-lite"/>
    </source>
</evidence>
<dbReference type="GO" id="GO:0000494">
    <property type="term" value="P:box C/D sno(s)RNA 3'-end processing"/>
    <property type="evidence" value="ECO:0007669"/>
    <property type="project" value="TreeGrafter"/>
</dbReference>
<dbReference type="GO" id="GO:0003723">
    <property type="term" value="F:RNA binding"/>
    <property type="evidence" value="ECO:0007669"/>
    <property type="project" value="TreeGrafter"/>
</dbReference>
<feature type="compositionally biased region" description="Basic residues" evidence="1">
    <location>
        <begin position="453"/>
        <end position="469"/>
    </location>
</feature>
<accession>A0AA38VIX4</accession>
<protein>
    <submittedName>
        <fullName evidence="3">Tat pathway signal sequence</fullName>
    </submittedName>
</protein>
<evidence type="ECO:0000259" key="2">
    <source>
        <dbReference type="Pfam" id="PF10307"/>
    </source>
</evidence>
<sequence length="591" mass="65442">MTSSSLQNGPQNGSANGVHTVTAMSRWSILNKQLPPVDKIKALHIYDFDNTLFKTPLPNPKLWNGTTIGCLANPDFLVNGGWWHDSRILASTGEGHAKEEPRAWEGWWNEKIVELIRLSTQQKDALCVLLTGRSESGFGELIKRMVTSKGLEFDLITLKPAVGPNHERFQNTMDFKQIFLRNLMETYREAEEIRIYEDRPRHVKGFRDFLTIYNKKQNGIGGRPTRGPILGEVIQVADMATNLDPVVEVAEVQHLINYHNEAVSKRLLGARGERLMIKKTVFYTGYLINSADTQRLLQLAQIPQGMPETELKFHANNIMICPRPCPHSILEKVGGMGSKMKWEVTGVSCFENSIWAACLRPVPATAKFHTDNPSPLVVLALRKGARPIDAAKIQNWQPVPPEKAHTFETTVGEKVLLRIEPEDPSENAYESLFPNKASKRKHTGDEESYPKHPASHKNEHFHHHQHGRGGRGGANQGRGGYYRGNGTPNRGYRNAGRGGGTPRGGRGGRGGGHHYKSLDDVGTRDDASRYGPASVMYDDNPQPSGGGYAQQQQQYQQGAYGHHTQPANAPGRPAGAGAGYGAGSAELQNYY</sequence>
<feature type="compositionally biased region" description="Gly residues" evidence="1">
    <location>
        <begin position="470"/>
        <end position="483"/>
    </location>
</feature>
<gene>
    <name evidence="3" type="ORF">NKR23_g9962</name>
</gene>
<feature type="compositionally biased region" description="Basic and acidic residues" evidence="1">
    <location>
        <begin position="516"/>
        <end position="528"/>
    </location>
</feature>
<feature type="compositionally biased region" description="Low complexity" evidence="1">
    <location>
        <begin position="484"/>
        <end position="495"/>
    </location>
</feature>
<feature type="region of interest" description="Disordered" evidence="1">
    <location>
        <begin position="421"/>
        <end position="591"/>
    </location>
</feature>
<dbReference type="GO" id="GO:1990259">
    <property type="term" value="F:histone H2AQ104 methyltransferase activity"/>
    <property type="evidence" value="ECO:0007669"/>
    <property type="project" value="TreeGrafter"/>
</dbReference>
<keyword evidence="4" id="KW-1185">Reference proteome</keyword>
<dbReference type="GO" id="GO:0008649">
    <property type="term" value="F:rRNA methyltransferase activity"/>
    <property type="evidence" value="ECO:0007669"/>
    <property type="project" value="TreeGrafter"/>
</dbReference>
<evidence type="ECO:0000313" key="3">
    <source>
        <dbReference type="EMBL" id="KAJ9134740.1"/>
    </source>
</evidence>
<comment type="caution">
    <text evidence="3">The sequence shown here is derived from an EMBL/GenBank/DDBJ whole genome shotgun (WGS) entry which is preliminary data.</text>
</comment>
<dbReference type="Proteomes" id="UP001174694">
    <property type="component" value="Unassembled WGS sequence"/>
</dbReference>